<name>A0ABQ7QD51_PLUXY</name>
<proteinExistence type="predicted"/>
<comment type="caution">
    <text evidence="1">The sequence shown here is derived from an EMBL/GenBank/DDBJ whole genome shotgun (WGS) entry which is preliminary data.</text>
</comment>
<organism evidence="1 2">
    <name type="scientific">Plutella xylostella</name>
    <name type="common">Diamondback moth</name>
    <name type="synonym">Plutella maculipennis</name>
    <dbReference type="NCBI Taxonomy" id="51655"/>
    <lineage>
        <taxon>Eukaryota</taxon>
        <taxon>Metazoa</taxon>
        <taxon>Ecdysozoa</taxon>
        <taxon>Arthropoda</taxon>
        <taxon>Hexapoda</taxon>
        <taxon>Insecta</taxon>
        <taxon>Pterygota</taxon>
        <taxon>Neoptera</taxon>
        <taxon>Endopterygota</taxon>
        <taxon>Lepidoptera</taxon>
        <taxon>Glossata</taxon>
        <taxon>Ditrysia</taxon>
        <taxon>Yponomeutoidea</taxon>
        <taxon>Plutellidae</taxon>
        <taxon>Plutella</taxon>
    </lineage>
</organism>
<dbReference type="EMBL" id="JAHIBW010000017">
    <property type="protein sequence ID" value="KAG7303152.1"/>
    <property type="molecule type" value="Genomic_DNA"/>
</dbReference>
<evidence type="ECO:0000313" key="1">
    <source>
        <dbReference type="EMBL" id="KAG7303152.1"/>
    </source>
</evidence>
<gene>
    <name evidence="1" type="ORF">JYU34_013186</name>
</gene>
<sequence length="86" mass="8509">MTVRRRLAIKFTGGFRLEALIPLMNAALRRAPTAAAARGARPALSLPPGGCGGSGGGGGGGGGGCRSVCVLIARLCGDCGEQSHVF</sequence>
<protein>
    <submittedName>
        <fullName evidence="1">Uncharacterized protein</fullName>
    </submittedName>
</protein>
<reference evidence="1 2" key="1">
    <citation type="submission" date="2021-06" db="EMBL/GenBank/DDBJ databases">
        <title>A haploid diamondback moth (Plutella xylostella L.) genome assembly resolves 31 chromosomes and identifies a diamide resistance mutation.</title>
        <authorList>
            <person name="Ward C.M."/>
            <person name="Perry K.D."/>
            <person name="Baker G."/>
            <person name="Powis K."/>
            <person name="Heckel D.G."/>
            <person name="Baxter S.W."/>
        </authorList>
    </citation>
    <scope>NUCLEOTIDE SEQUENCE [LARGE SCALE GENOMIC DNA]</scope>
    <source>
        <strain evidence="1 2">LV</strain>
        <tissue evidence="1">Single pupa</tissue>
    </source>
</reference>
<accession>A0ABQ7QD51</accession>
<keyword evidence="2" id="KW-1185">Reference proteome</keyword>
<evidence type="ECO:0000313" key="2">
    <source>
        <dbReference type="Proteomes" id="UP000823941"/>
    </source>
</evidence>
<dbReference type="Proteomes" id="UP000823941">
    <property type="component" value="Chromosome 17"/>
</dbReference>